<evidence type="ECO:0000256" key="2">
    <source>
        <dbReference type="ARBA" id="ARBA00023239"/>
    </source>
</evidence>
<dbReference type="AlphaFoldDB" id="A0A328BNG2"/>
<reference evidence="8 9" key="1">
    <citation type="submission" date="2018-05" db="EMBL/GenBank/DDBJ databases">
        <authorList>
            <person name="Lanie J.A."/>
            <person name="Ng W.-L."/>
            <person name="Kazmierczak K.M."/>
            <person name="Andrzejewski T.M."/>
            <person name="Davidsen T.M."/>
            <person name="Wayne K.J."/>
            <person name="Tettelin H."/>
            <person name="Glass J.I."/>
            <person name="Rusch D."/>
            <person name="Podicherti R."/>
            <person name="Tsui H.-C.T."/>
            <person name="Winkler M.E."/>
        </authorList>
    </citation>
    <scope>NUCLEOTIDE SEQUENCE [LARGE SCALE GENOMIC DNA]</scope>
    <source>
        <strain evidence="8 9">BUT-10</strain>
    </source>
</reference>
<dbReference type="InterPro" id="IPR009009">
    <property type="entry name" value="RlpA-like_DPBB"/>
</dbReference>
<dbReference type="Pfam" id="PF05036">
    <property type="entry name" value="SPOR"/>
    <property type="match status" value="1"/>
</dbReference>
<dbReference type="InterPro" id="IPR036908">
    <property type="entry name" value="RlpA-like_sf"/>
</dbReference>
<evidence type="ECO:0000256" key="3">
    <source>
        <dbReference type="ARBA" id="ARBA00023316"/>
    </source>
</evidence>
<dbReference type="PANTHER" id="PTHR34183">
    <property type="entry name" value="ENDOLYTIC PEPTIDOGLYCAN TRANSGLYCOSYLASE RLPA"/>
    <property type="match status" value="1"/>
</dbReference>
<sequence length="362" mass="38024" precursor="true">MPHSITPAHHGRLAAVLLAAASLAACATVEPRYSSRGEGATPGPTARGERKVGKPYQVAGVWYVPREQPDYDQTGIASWYGQAFHQKATANGELFDMNAVSAAHTTLPLPSLVEVTNLENGRRLVVRVNDRGPFVDNRIIDLSQEAARQLGYDRRGLAKVRVRYVGPAPLLGRTDGVRVADARPATTWAAAAPMAMTARSTLAAEDDPVMEIAAGAPRRASVPAETRLGSGPPAPVTGAEISDTPIGSAPLAPLKPVETASLAPLPPAVRAPTAPLPSIMPDATAIGLRIQAGAFSSHANAQQAVMRLSAAGQALIEPLQRDDGLTLYRVFLPAPADEAAAYALRDRVAEIGFADARVVRAF</sequence>
<name>A0A328BNG2_9CAUL</name>
<evidence type="ECO:0000256" key="4">
    <source>
        <dbReference type="HAMAP-Rule" id="MF_02071"/>
    </source>
</evidence>
<dbReference type="PROSITE" id="PS51724">
    <property type="entry name" value="SPOR"/>
    <property type="match status" value="1"/>
</dbReference>
<dbReference type="Proteomes" id="UP000249524">
    <property type="component" value="Unassembled WGS sequence"/>
</dbReference>
<dbReference type="InterPro" id="IPR012997">
    <property type="entry name" value="RplA"/>
</dbReference>
<dbReference type="GO" id="GO:0000270">
    <property type="term" value="P:peptidoglycan metabolic process"/>
    <property type="evidence" value="ECO:0007669"/>
    <property type="project" value="UniProtKB-UniRule"/>
</dbReference>
<comment type="function">
    <text evidence="4">Lytic transglycosylase with a strong preference for naked glycan strands that lack stem peptides.</text>
</comment>
<evidence type="ECO:0000259" key="7">
    <source>
        <dbReference type="PROSITE" id="PS51724"/>
    </source>
</evidence>
<keyword evidence="2 4" id="KW-0456">Lyase</keyword>
<dbReference type="Gene3D" id="2.40.40.10">
    <property type="entry name" value="RlpA-like domain"/>
    <property type="match status" value="1"/>
</dbReference>
<evidence type="ECO:0000313" key="8">
    <source>
        <dbReference type="EMBL" id="RAK68890.1"/>
    </source>
</evidence>
<organism evidence="8 9">
    <name type="scientific">Phenylobacterium kunshanense</name>
    <dbReference type="NCBI Taxonomy" id="1445034"/>
    <lineage>
        <taxon>Bacteria</taxon>
        <taxon>Pseudomonadati</taxon>
        <taxon>Pseudomonadota</taxon>
        <taxon>Alphaproteobacteria</taxon>
        <taxon>Caulobacterales</taxon>
        <taxon>Caulobacteraceae</taxon>
        <taxon>Phenylobacterium</taxon>
    </lineage>
</organism>
<keyword evidence="1 4" id="KW-0732">Signal</keyword>
<evidence type="ECO:0000256" key="5">
    <source>
        <dbReference type="RuleBase" id="RU003495"/>
    </source>
</evidence>
<dbReference type="InterPro" id="IPR034718">
    <property type="entry name" value="RlpA"/>
</dbReference>
<dbReference type="GO" id="GO:0071555">
    <property type="term" value="P:cell wall organization"/>
    <property type="evidence" value="ECO:0007669"/>
    <property type="project" value="UniProtKB-KW"/>
</dbReference>
<comment type="similarity">
    <text evidence="4 5">Belongs to the RlpA family.</text>
</comment>
<feature type="region of interest" description="Disordered" evidence="6">
    <location>
        <begin position="31"/>
        <end position="51"/>
    </location>
</feature>
<dbReference type="EC" id="4.2.2.-" evidence="4"/>
<dbReference type="GO" id="GO:0009279">
    <property type="term" value="C:cell outer membrane"/>
    <property type="evidence" value="ECO:0007669"/>
    <property type="project" value="TreeGrafter"/>
</dbReference>
<evidence type="ECO:0000256" key="1">
    <source>
        <dbReference type="ARBA" id="ARBA00022729"/>
    </source>
</evidence>
<dbReference type="NCBIfam" id="TIGR00413">
    <property type="entry name" value="rlpA"/>
    <property type="match status" value="1"/>
</dbReference>
<dbReference type="RefSeq" id="WP_111274382.1">
    <property type="nucleotide sequence ID" value="NZ_QFYS01000001.1"/>
</dbReference>
<keyword evidence="9" id="KW-1185">Reference proteome</keyword>
<keyword evidence="3 4" id="KW-0961">Cell wall biogenesis/degradation</keyword>
<dbReference type="Pfam" id="PF03330">
    <property type="entry name" value="DPBB_1"/>
    <property type="match status" value="1"/>
</dbReference>
<dbReference type="SUPFAM" id="SSF110997">
    <property type="entry name" value="Sporulation related repeat"/>
    <property type="match status" value="1"/>
</dbReference>
<evidence type="ECO:0000313" key="9">
    <source>
        <dbReference type="Proteomes" id="UP000249524"/>
    </source>
</evidence>
<dbReference type="PANTHER" id="PTHR34183:SF1">
    <property type="entry name" value="ENDOLYTIC PEPTIDOGLYCAN TRANSGLYCOSYLASE RLPA"/>
    <property type="match status" value="1"/>
</dbReference>
<dbReference type="HAMAP" id="MF_02071">
    <property type="entry name" value="RlpA"/>
    <property type="match status" value="1"/>
</dbReference>
<protein>
    <recommendedName>
        <fullName evidence="4">Endolytic peptidoglycan transglycosylase RlpA</fullName>
        <ecNumber evidence="4">4.2.2.-</ecNumber>
    </recommendedName>
</protein>
<feature type="signal peptide" evidence="4">
    <location>
        <begin position="1"/>
        <end position="27"/>
    </location>
</feature>
<dbReference type="SUPFAM" id="SSF50685">
    <property type="entry name" value="Barwin-like endoglucanases"/>
    <property type="match status" value="1"/>
</dbReference>
<dbReference type="GO" id="GO:0042834">
    <property type="term" value="F:peptidoglycan binding"/>
    <property type="evidence" value="ECO:0007669"/>
    <property type="project" value="InterPro"/>
</dbReference>
<dbReference type="InterPro" id="IPR007730">
    <property type="entry name" value="SPOR-like_dom"/>
</dbReference>
<dbReference type="CDD" id="cd22268">
    <property type="entry name" value="DPBB_RlpA-like"/>
    <property type="match status" value="1"/>
</dbReference>
<comment type="caution">
    <text evidence="8">The sequence shown here is derived from an EMBL/GenBank/DDBJ whole genome shotgun (WGS) entry which is preliminary data.</text>
</comment>
<feature type="chain" id="PRO_5016471438" description="Endolytic peptidoglycan transglycosylase RlpA" evidence="4">
    <location>
        <begin position="28"/>
        <end position="362"/>
    </location>
</feature>
<proteinExistence type="inferred from homology"/>
<gene>
    <name evidence="4" type="primary">rlpA</name>
    <name evidence="8" type="ORF">DJ019_02430</name>
</gene>
<dbReference type="OrthoDB" id="9779128at2"/>
<accession>A0A328BNG2</accession>
<evidence type="ECO:0000256" key="6">
    <source>
        <dbReference type="SAM" id="MobiDB-lite"/>
    </source>
</evidence>
<dbReference type="GO" id="GO:0008932">
    <property type="term" value="F:lytic endotransglycosylase activity"/>
    <property type="evidence" value="ECO:0007669"/>
    <property type="project" value="UniProtKB-UniRule"/>
</dbReference>
<feature type="domain" description="SPOR" evidence="7">
    <location>
        <begin position="282"/>
        <end position="361"/>
    </location>
</feature>
<dbReference type="Gene3D" id="3.30.70.1070">
    <property type="entry name" value="Sporulation related repeat"/>
    <property type="match status" value="1"/>
</dbReference>
<dbReference type="InterPro" id="IPR036680">
    <property type="entry name" value="SPOR-like_sf"/>
</dbReference>
<dbReference type="EMBL" id="QFYS01000001">
    <property type="protein sequence ID" value="RAK68890.1"/>
    <property type="molecule type" value="Genomic_DNA"/>
</dbReference>